<evidence type="ECO:0000259" key="3">
    <source>
        <dbReference type="Pfam" id="PF12850"/>
    </source>
</evidence>
<dbReference type="Proteomes" id="UP000746751">
    <property type="component" value="Unassembled WGS sequence"/>
</dbReference>
<reference evidence="4" key="1">
    <citation type="journal article" date="2021" name="PeerJ">
        <title>Extensive microbial diversity within the chicken gut microbiome revealed by metagenomics and culture.</title>
        <authorList>
            <person name="Gilroy R."/>
            <person name="Ravi A."/>
            <person name="Getino M."/>
            <person name="Pursley I."/>
            <person name="Horton D.L."/>
            <person name="Alikhan N.F."/>
            <person name="Baker D."/>
            <person name="Gharbi K."/>
            <person name="Hall N."/>
            <person name="Watson M."/>
            <person name="Adriaenssens E.M."/>
            <person name="Foster-Nyarko E."/>
            <person name="Jarju S."/>
            <person name="Secka A."/>
            <person name="Antonio M."/>
            <person name="Oren A."/>
            <person name="Chaudhuri R.R."/>
            <person name="La Ragione R."/>
            <person name="Hildebrand F."/>
            <person name="Pallen M.J."/>
        </authorList>
    </citation>
    <scope>NUCLEOTIDE SEQUENCE</scope>
    <source>
        <strain evidence="4">ChiGjej2B2-7701</strain>
    </source>
</reference>
<accession>A0A921LSW1</accession>
<evidence type="ECO:0000313" key="4">
    <source>
        <dbReference type="EMBL" id="HJG30613.1"/>
    </source>
</evidence>
<gene>
    <name evidence="4" type="ORF">K8U80_04365</name>
</gene>
<sequence length="152" mass="17061">MRDAKRIDIISDTHGHLSSRLLQELEGADLIVHAGDMTSEPDYFELATIAPIKAVLGNNDYFYDYGPGVERTIRFEYEGLRFTVNHYQERLQLMGVDVAVCGHTHRSKIMRLGACTLVNPGSPTYPRDNRGPTMARMFVMDGTIVSTKIISL</sequence>
<feature type="domain" description="Calcineurin-like phosphoesterase" evidence="3">
    <location>
        <begin position="7"/>
        <end position="137"/>
    </location>
</feature>
<dbReference type="InterPro" id="IPR024654">
    <property type="entry name" value="Calcineurin-like_PHP_lpxH"/>
</dbReference>
<comment type="caution">
    <text evidence="4">The sequence shown here is derived from an EMBL/GenBank/DDBJ whole genome shotgun (WGS) entry which is preliminary data.</text>
</comment>
<evidence type="ECO:0000256" key="1">
    <source>
        <dbReference type="ARBA" id="ARBA00008950"/>
    </source>
</evidence>
<dbReference type="Pfam" id="PF12850">
    <property type="entry name" value="Metallophos_2"/>
    <property type="match status" value="1"/>
</dbReference>
<protein>
    <recommendedName>
        <fullName evidence="2">Phosphoesterase</fullName>
        <ecNumber evidence="2">3.1.4.-</ecNumber>
    </recommendedName>
</protein>
<comment type="cofactor">
    <cofactor evidence="2">
        <name>a divalent metal cation</name>
        <dbReference type="ChEBI" id="CHEBI:60240"/>
    </cofactor>
</comment>
<name>A0A921LSW1_9ACTN</name>
<dbReference type="InterPro" id="IPR029052">
    <property type="entry name" value="Metallo-depent_PP-like"/>
</dbReference>
<dbReference type="EC" id="3.1.4.-" evidence="2"/>
<dbReference type="PANTHER" id="PTHR11124">
    <property type="entry name" value="VACUOLAR SORTING PROTEIN VPS29"/>
    <property type="match status" value="1"/>
</dbReference>
<keyword evidence="2" id="KW-0479">Metal-binding</keyword>
<evidence type="ECO:0000256" key="2">
    <source>
        <dbReference type="RuleBase" id="RU362039"/>
    </source>
</evidence>
<dbReference type="EMBL" id="DYVF01000031">
    <property type="protein sequence ID" value="HJG30613.1"/>
    <property type="molecule type" value="Genomic_DNA"/>
</dbReference>
<dbReference type="Gene3D" id="3.60.21.10">
    <property type="match status" value="1"/>
</dbReference>
<dbReference type="GO" id="GO:0046872">
    <property type="term" value="F:metal ion binding"/>
    <property type="evidence" value="ECO:0007669"/>
    <property type="project" value="UniProtKB-KW"/>
</dbReference>
<dbReference type="NCBIfam" id="TIGR00040">
    <property type="entry name" value="yfcE"/>
    <property type="match status" value="1"/>
</dbReference>
<organism evidence="4 5">
    <name type="scientific">Collinsella ihumii</name>
    <dbReference type="NCBI Taxonomy" id="1720204"/>
    <lineage>
        <taxon>Bacteria</taxon>
        <taxon>Bacillati</taxon>
        <taxon>Actinomycetota</taxon>
        <taxon>Coriobacteriia</taxon>
        <taxon>Coriobacteriales</taxon>
        <taxon>Coriobacteriaceae</taxon>
        <taxon>Collinsella</taxon>
    </lineage>
</organism>
<proteinExistence type="inferred from homology"/>
<evidence type="ECO:0000313" key="5">
    <source>
        <dbReference type="Proteomes" id="UP000746751"/>
    </source>
</evidence>
<dbReference type="SUPFAM" id="SSF56300">
    <property type="entry name" value="Metallo-dependent phosphatases"/>
    <property type="match status" value="1"/>
</dbReference>
<dbReference type="InterPro" id="IPR000979">
    <property type="entry name" value="Phosphodiesterase_MJ0936/Vps29"/>
</dbReference>
<dbReference type="GO" id="GO:0016787">
    <property type="term" value="F:hydrolase activity"/>
    <property type="evidence" value="ECO:0007669"/>
    <property type="project" value="UniProtKB-UniRule"/>
</dbReference>
<dbReference type="AlphaFoldDB" id="A0A921LSW1"/>
<reference evidence="4" key="2">
    <citation type="submission" date="2021-09" db="EMBL/GenBank/DDBJ databases">
        <authorList>
            <person name="Gilroy R."/>
        </authorList>
    </citation>
    <scope>NUCLEOTIDE SEQUENCE</scope>
    <source>
        <strain evidence="4">ChiGjej2B2-7701</strain>
    </source>
</reference>
<comment type="similarity">
    <text evidence="1 2">Belongs to the metallophosphoesterase superfamily. YfcE family.</text>
</comment>